<feature type="DNA-binding region" description="H-T-H motif" evidence="2">
    <location>
        <begin position="44"/>
        <end position="63"/>
    </location>
</feature>
<dbReference type="InterPro" id="IPR040804">
    <property type="entry name" value="TetR_C_18"/>
</dbReference>
<dbReference type="Proteomes" id="UP000280455">
    <property type="component" value="Chromosome"/>
</dbReference>
<dbReference type="Pfam" id="PF00440">
    <property type="entry name" value="TetR_N"/>
    <property type="match status" value="1"/>
</dbReference>
<dbReference type="InterPro" id="IPR001647">
    <property type="entry name" value="HTH_TetR"/>
</dbReference>
<accession>A0AAD1E723</accession>
<dbReference type="Pfam" id="PF17923">
    <property type="entry name" value="TetR_C_18"/>
    <property type="match status" value="1"/>
</dbReference>
<evidence type="ECO:0000256" key="1">
    <source>
        <dbReference type="ARBA" id="ARBA00023125"/>
    </source>
</evidence>
<keyword evidence="1 2" id="KW-0238">DNA-binding</keyword>
<dbReference type="PANTHER" id="PTHR30055:SF201">
    <property type="entry name" value="TRANSCRIPTIONAL REGULATORY PROTEIN"/>
    <property type="match status" value="1"/>
</dbReference>
<dbReference type="PANTHER" id="PTHR30055">
    <property type="entry name" value="HTH-TYPE TRANSCRIPTIONAL REGULATOR RUTR"/>
    <property type="match status" value="1"/>
</dbReference>
<evidence type="ECO:0000313" key="4">
    <source>
        <dbReference type="EMBL" id="AZE29855.1"/>
    </source>
</evidence>
<reference evidence="4 5" key="1">
    <citation type="submission" date="2018-03" db="EMBL/GenBank/DDBJ databases">
        <title>Diversity of phytobeneficial traits revealed by whole-genome analysis of worldwide-isolated phenazine-producing Pseudomonas spp.</title>
        <authorList>
            <person name="Biessy A."/>
            <person name="Novinscak A."/>
            <person name="Blom J."/>
            <person name="Leger G."/>
            <person name="Thomashow L.S."/>
            <person name="Cazorla F.M."/>
            <person name="Josic D."/>
            <person name="Filion M."/>
        </authorList>
    </citation>
    <scope>NUCLEOTIDE SEQUENCE [LARGE SCALE GENOMIC DNA]</scope>
    <source>
        <strain evidence="4 5">ChPhzS24</strain>
    </source>
</reference>
<evidence type="ECO:0000259" key="3">
    <source>
        <dbReference type="PROSITE" id="PS50977"/>
    </source>
</evidence>
<dbReference type="GO" id="GO:0000976">
    <property type="term" value="F:transcription cis-regulatory region binding"/>
    <property type="evidence" value="ECO:0007669"/>
    <property type="project" value="TreeGrafter"/>
</dbReference>
<dbReference type="GO" id="GO:0003700">
    <property type="term" value="F:DNA-binding transcription factor activity"/>
    <property type="evidence" value="ECO:0007669"/>
    <property type="project" value="TreeGrafter"/>
</dbReference>
<dbReference type="InterPro" id="IPR009057">
    <property type="entry name" value="Homeodomain-like_sf"/>
</dbReference>
<dbReference type="PROSITE" id="PS50977">
    <property type="entry name" value="HTH_TETR_2"/>
    <property type="match status" value="1"/>
</dbReference>
<gene>
    <name evidence="4" type="ORF">C4K07_3070</name>
</gene>
<name>A0AAD1E723_9PSED</name>
<protein>
    <submittedName>
        <fullName evidence="4">Transcriptional regulator, AcrR family</fullName>
    </submittedName>
</protein>
<sequence length="212" mass="23317">MSNRRTPQVSSRKAPKQARSTELVAAILEAATQVLAREGAQRFTTARVAEKAGVSIGSLYQYFPNKAAILFRLQSDEWQQTTQMLRSILEDLGKAPLERLRVLVRVFIQSECEEARMRVALNDAAPLYRDAPEAQAVKAQGERIFQAFMEEALPDAPQATRALAADLITTTLSSVGKEFSESPRSAAEIQTYADAMADMFCAYLTQLARGAG</sequence>
<evidence type="ECO:0000313" key="5">
    <source>
        <dbReference type="Proteomes" id="UP000280455"/>
    </source>
</evidence>
<dbReference type="PRINTS" id="PR00455">
    <property type="entry name" value="HTHTETR"/>
</dbReference>
<dbReference type="InterPro" id="IPR050109">
    <property type="entry name" value="HTH-type_TetR-like_transc_reg"/>
</dbReference>
<dbReference type="SUPFAM" id="SSF46689">
    <property type="entry name" value="Homeodomain-like"/>
    <property type="match status" value="1"/>
</dbReference>
<feature type="domain" description="HTH tetR-type" evidence="3">
    <location>
        <begin position="21"/>
        <end position="81"/>
    </location>
</feature>
<dbReference type="Gene3D" id="1.10.357.10">
    <property type="entry name" value="Tetracycline Repressor, domain 2"/>
    <property type="match status" value="1"/>
</dbReference>
<proteinExistence type="predicted"/>
<dbReference type="AlphaFoldDB" id="A0AAD1E723"/>
<dbReference type="EMBL" id="CP027750">
    <property type="protein sequence ID" value="AZE29855.1"/>
    <property type="molecule type" value="Genomic_DNA"/>
</dbReference>
<evidence type="ECO:0000256" key="2">
    <source>
        <dbReference type="PROSITE-ProRule" id="PRU00335"/>
    </source>
</evidence>
<dbReference type="RefSeq" id="WP_124301584.1">
    <property type="nucleotide sequence ID" value="NZ_CP027749.1"/>
</dbReference>
<organism evidence="4 5">
    <name type="scientific">Pseudomonas chlororaphis subsp. aureofaciens</name>
    <dbReference type="NCBI Taxonomy" id="587851"/>
    <lineage>
        <taxon>Bacteria</taxon>
        <taxon>Pseudomonadati</taxon>
        <taxon>Pseudomonadota</taxon>
        <taxon>Gammaproteobacteria</taxon>
        <taxon>Pseudomonadales</taxon>
        <taxon>Pseudomonadaceae</taxon>
        <taxon>Pseudomonas</taxon>
    </lineage>
</organism>